<reference evidence="9 10" key="2">
    <citation type="submission" date="2019-02" db="EMBL/GenBank/DDBJ databases">
        <title>'Lichenibacterium ramalinii' gen. nov. sp. nov., 'Lichenibacterium minor' gen. nov. sp. nov.</title>
        <authorList>
            <person name="Pankratov T."/>
        </authorList>
    </citation>
    <scope>NUCLEOTIDE SEQUENCE [LARGE SCALE GENOMIC DNA]</scope>
    <source>
        <strain evidence="9 10">RmlP026</strain>
    </source>
</reference>
<dbReference type="Pfam" id="PF03176">
    <property type="entry name" value="MMPL"/>
    <property type="match status" value="2"/>
</dbReference>
<keyword evidence="4 7" id="KW-1133">Transmembrane helix</keyword>
<dbReference type="Gene3D" id="1.20.1640.10">
    <property type="entry name" value="Multidrug efflux transporter AcrB transmembrane domain"/>
    <property type="match status" value="2"/>
</dbReference>
<sequence>MLTRIVARIVAACSRHALWVVLLSGLLTVLSAWFAVTHFAINTDSNTLIASDLPWRQRQEAFNRAFPQNDGLILMVLDGATPEAAQDAADRIVARLKDDSKNFDFVRLPPEQSFFGRDGLLFQPVAKVQQVSDQLNKAQPLISTLADDPSLRGLSQMIGMMGIGIEQGKIPLAQVQPFFGHMADTVEGALAGRLVPFSFQGLAGGSDDQANPNRRFVQIKPKLDYGALEPGAAATEVVHRAVQDLGIGPQTGVTVRLTGQIPLDDQEFGTLKDGFALNSILTVLAVVFLLWLALKSGRLIVAVFLATAVGLVVTAALGLLMVGALNLISVAFAVLFIGIGVDFGIQFSVRYRDERYIEDALVPAIVGAGVKAGRPLLLAAAATTAGFYSFLPTDYRGVSELGLIAGSGMIIAFVVAITLLPALIRLFNPPSEGTEVGYAFLKPVDHFLETHRLLVIAATLGPVLLMSPLLFHVHFDFDPLDLNSDQAEAVATIRDLAKDANTTPYKIDVLEPTLARANAVAAEIAKLPHVANAKTLDAYVPPEQEPKLLLISDLKDTLGPSLEPGDDLKPAPTDAENVDALKGAVVRLDKAALKGTGDAQATAKRLSADIAKLAEAQPKARDVATQAFVPAMHLLIDQIKGLISAERVTLETLPARIHRDWVTDDGQARIEVTPKDLSTSNASIQAFGDAVLGVAPDATGQPIVIKDSGDSVIHAFIEAGLLALASIAVLLYLALRRVVDVLLTLVPLILAGLLTMEIMVLIGMPLNFANIIAIPLLLGLGVAFKIYFVLAWRAGQRHVLQSSLTRAVFFSASCTAVAFGSLWASSHPGTSSMGKLLALSLACTLVSAIFFQPALMGPPRDEERVDPEEEAHRITQEFARAAE</sequence>
<evidence type="ECO:0000313" key="10">
    <source>
        <dbReference type="Proteomes" id="UP000290759"/>
    </source>
</evidence>
<evidence type="ECO:0000256" key="5">
    <source>
        <dbReference type="ARBA" id="ARBA00023136"/>
    </source>
</evidence>
<accession>A0A4Q2UAZ9</accession>
<keyword evidence="10" id="KW-1185">Reference proteome</keyword>
<evidence type="ECO:0000259" key="8">
    <source>
        <dbReference type="PROSITE" id="PS50156"/>
    </source>
</evidence>
<keyword evidence="3 7" id="KW-0812">Transmembrane</keyword>
<organism evidence="9 10">
    <name type="scientific">Lichenibacterium minor</name>
    <dbReference type="NCBI Taxonomy" id="2316528"/>
    <lineage>
        <taxon>Bacteria</taxon>
        <taxon>Pseudomonadati</taxon>
        <taxon>Pseudomonadota</taxon>
        <taxon>Alphaproteobacteria</taxon>
        <taxon>Hyphomicrobiales</taxon>
        <taxon>Lichenihabitantaceae</taxon>
        <taxon>Lichenibacterium</taxon>
    </lineage>
</organism>
<gene>
    <name evidence="9" type="ORF">D3273_01455</name>
</gene>
<dbReference type="InterPro" id="IPR050545">
    <property type="entry name" value="Mycobact_MmpL"/>
</dbReference>
<feature type="transmembrane region" description="Helical" evidence="7">
    <location>
        <begin position="712"/>
        <end position="734"/>
    </location>
</feature>
<evidence type="ECO:0000256" key="3">
    <source>
        <dbReference type="ARBA" id="ARBA00022692"/>
    </source>
</evidence>
<dbReference type="PANTHER" id="PTHR33406">
    <property type="entry name" value="MEMBRANE PROTEIN MJ1562-RELATED"/>
    <property type="match status" value="1"/>
</dbReference>
<evidence type="ECO:0000256" key="6">
    <source>
        <dbReference type="SAM" id="MobiDB-lite"/>
    </source>
</evidence>
<protein>
    <submittedName>
        <fullName evidence="9">Hopanoid biosynthesis-associated RND transporter HpnN</fullName>
    </submittedName>
</protein>
<dbReference type="GO" id="GO:0005886">
    <property type="term" value="C:plasma membrane"/>
    <property type="evidence" value="ECO:0007669"/>
    <property type="project" value="UniProtKB-SubCell"/>
</dbReference>
<dbReference type="PROSITE" id="PS50156">
    <property type="entry name" value="SSD"/>
    <property type="match status" value="1"/>
</dbReference>
<dbReference type="RefSeq" id="WP_129222803.1">
    <property type="nucleotide sequence ID" value="NZ_QYBB01000001.1"/>
</dbReference>
<dbReference type="PANTHER" id="PTHR33406:SF13">
    <property type="entry name" value="MEMBRANE PROTEIN YDFJ"/>
    <property type="match status" value="1"/>
</dbReference>
<comment type="caution">
    <text evidence="9">The sequence shown here is derived from an EMBL/GenBank/DDBJ whole genome shotgun (WGS) entry which is preliminary data.</text>
</comment>
<reference evidence="9 10" key="1">
    <citation type="submission" date="2018-12" db="EMBL/GenBank/DDBJ databases">
        <authorList>
            <person name="Grouzdev D.S."/>
            <person name="Krutkina M.S."/>
        </authorList>
    </citation>
    <scope>NUCLEOTIDE SEQUENCE [LARGE SCALE GENOMIC DNA]</scope>
    <source>
        <strain evidence="9 10">RmlP026</strain>
    </source>
</reference>
<dbReference type="Proteomes" id="UP000290759">
    <property type="component" value="Unassembled WGS sequence"/>
</dbReference>
<feature type="transmembrane region" description="Helical" evidence="7">
    <location>
        <begin position="403"/>
        <end position="424"/>
    </location>
</feature>
<evidence type="ECO:0000256" key="2">
    <source>
        <dbReference type="ARBA" id="ARBA00022475"/>
    </source>
</evidence>
<feature type="transmembrane region" description="Helical" evidence="7">
    <location>
        <begin position="741"/>
        <end position="762"/>
    </location>
</feature>
<dbReference type="OrthoDB" id="7518665at2"/>
<feature type="transmembrane region" description="Helical" evidence="7">
    <location>
        <begin position="804"/>
        <end position="824"/>
    </location>
</feature>
<feature type="compositionally biased region" description="Basic and acidic residues" evidence="6">
    <location>
        <begin position="870"/>
        <end position="883"/>
    </location>
</feature>
<dbReference type="AlphaFoldDB" id="A0A4Q2UAZ9"/>
<evidence type="ECO:0000256" key="1">
    <source>
        <dbReference type="ARBA" id="ARBA00004651"/>
    </source>
</evidence>
<feature type="transmembrane region" description="Helical" evidence="7">
    <location>
        <begin position="453"/>
        <end position="475"/>
    </location>
</feature>
<dbReference type="NCBIfam" id="TIGR03480">
    <property type="entry name" value="HpnN"/>
    <property type="match status" value="1"/>
</dbReference>
<feature type="transmembrane region" description="Helical" evidence="7">
    <location>
        <begin position="768"/>
        <end position="792"/>
    </location>
</feature>
<keyword evidence="2" id="KW-1003">Cell membrane</keyword>
<name>A0A4Q2UAZ9_9HYPH</name>
<dbReference type="EMBL" id="QYBB01000001">
    <property type="protein sequence ID" value="RYC33943.1"/>
    <property type="molecule type" value="Genomic_DNA"/>
</dbReference>
<keyword evidence="5 7" id="KW-0472">Membrane</keyword>
<comment type="subcellular location">
    <subcellularLocation>
        <location evidence="1">Cell membrane</location>
        <topology evidence="1">Multi-pass membrane protein</topology>
    </subcellularLocation>
</comment>
<evidence type="ECO:0000256" key="7">
    <source>
        <dbReference type="SAM" id="Phobius"/>
    </source>
</evidence>
<feature type="transmembrane region" description="Helical" evidence="7">
    <location>
        <begin position="299"/>
        <end position="321"/>
    </location>
</feature>
<dbReference type="InterPro" id="IPR017841">
    <property type="entry name" value="Hopanoid_biosynth_HpnN"/>
</dbReference>
<feature type="transmembrane region" description="Helical" evidence="7">
    <location>
        <begin position="836"/>
        <end position="855"/>
    </location>
</feature>
<feature type="transmembrane region" description="Helical" evidence="7">
    <location>
        <begin position="375"/>
        <end position="391"/>
    </location>
</feature>
<evidence type="ECO:0000313" key="9">
    <source>
        <dbReference type="EMBL" id="RYC33943.1"/>
    </source>
</evidence>
<feature type="transmembrane region" description="Helical" evidence="7">
    <location>
        <begin position="327"/>
        <end position="345"/>
    </location>
</feature>
<feature type="domain" description="SSD" evidence="8">
    <location>
        <begin position="300"/>
        <end position="426"/>
    </location>
</feature>
<dbReference type="InterPro" id="IPR004869">
    <property type="entry name" value="MMPL_dom"/>
</dbReference>
<evidence type="ECO:0000256" key="4">
    <source>
        <dbReference type="ARBA" id="ARBA00022989"/>
    </source>
</evidence>
<proteinExistence type="predicted"/>
<feature type="region of interest" description="Disordered" evidence="6">
    <location>
        <begin position="859"/>
        <end position="883"/>
    </location>
</feature>
<feature type="transmembrane region" description="Helical" evidence="7">
    <location>
        <begin position="275"/>
        <end position="294"/>
    </location>
</feature>
<dbReference type="SUPFAM" id="SSF82866">
    <property type="entry name" value="Multidrug efflux transporter AcrB transmembrane domain"/>
    <property type="match status" value="2"/>
</dbReference>
<dbReference type="InterPro" id="IPR000731">
    <property type="entry name" value="SSD"/>
</dbReference>